<keyword evidence="1" id="KW-0805">Transcription regulation</keyword>
<accession>A0ABT9ZT14</accession>
<reference evidence="6 7" key="1">
    <citation type="submission" date="2023-07" db="EMBL/GenBank/DDBJ databases">
        <title>Genomic Encyclopedia of Type Strains, Phase IV (KMG-IV): sequencing the most valuable type-strain genomes for metagenomic binning, comparative biology and taxonomic classification.</title>
        <authorList>
            <person name="Goeker M."/>
        </authorList>
    </citation>
    <scope>NUCLEOTIDE SEQUENCE [LARGE SCALE GENOMIC DNA]</scope>
    <source>
        <strain evidence="6 7">DSM 9768</strain>
    </source>
</reference>
<evidence type="ECO:0000313" key="6">
    <source>
        <dbReference type="EMBL" id="MDQ0253315.1"/>
    </source>
</evidence>
<keyword evidence="7" id="KW-1185">Reference proteome</keyword>
<proteinExistence type="predicted"/>
<evidence type="ECO:0000256" key="3">
    <source>
        <dbReference type="ARBA" id="ARBA00023163"/>
    </source>
</evidence>
<dbReference type="SMART" id="SM00342">
    <property type="entry name" value="HTH_ARAC"/>
    <property type="match status" value="1"/>
</dbReference>
<dbReference type="Proteomes" id="UP001230005">
    <property type="component" value="Unassembled WGS sequence"/>
</dbReference>
<keyword evidence="4" id="KW-0472">Membrane</keyword>
<feature type="domain" description="HTH araC/xylS-type" evidence="5">
    <location>
        <begin position="676"/>
        <end position="773"/>
    </location>
</feature>
<dbReference type="PANTHER" id="PTHR43280">
    <property type="entry name" value="ARAC-FAMILY TRANSCRIPTIONAL REGULATOR"/>
    <property type="match status" value="1"/>
</dbReference>
<dbReference type="Pfam" id="PF12833">
    <property type="entry name" value="HTH_18"/>
    <property type="match status" value="1"/>
</dbReference>
<keyword evidence="3" id="KW-0804">Transcription</keyword>
<dbReference type="PANTHER" id="PTHR43280:SF28">
    <property type="entry name" value="HTH-TYPE TRANSCRIPTIONAL ACTIVATOR RHAS"/>
    <property type="match status" value="1"/>
</dbReference>
<comment type="caution">
    <text evidence="6">The sequence shown here is derived from an EMBL/GenBank/DDBJ whole genome shotgun (WGS) entry which is preliminary data.</text>
</comment>
<keyword evidence="4" id="KW-1133">Transmembrane helix</keyword>
<dbReference type="PROSITE" id="PS01124">
    <property type="entry name" value="HTH_ARAC_FAMILY_2"/>
    <property type="match status" value="1"/>
</dbReference>
<feature type="transmembrane region" description="Helical" evidence="4">
    <location>
        <begin position="304"/>
        <end position="322"/>
    </location>
</feature>
<evidence type="ECO:0000313" key="7">
    <source>
        <dbReference type="Proteomes" id="UP001230005"/>
    </source>
</evidence>
<keyword evidence="2" id="KW-0238">DNA-binding</keyword>
<keyword evidence="4" id="KW-0812">Transmembrane</keyword>
<gene>
    <name evidence="6" type="ORF">J2S74_000687</name>
</gene>
<evidence type="ECO:0000259" key="5">
    <source>
        <dbReference type="PROSITE" id="PS01124"/>
    </source>
</evidence>
<dbReference type="InterPro" id="IPR018060">
    <property type="entry name" value="HTH_AraC"/>
</dbReference>
<name>A0ABT9ZT14_9BACI</name>
<organism evidence="6 7">
    <name type="scientific">Evansella vedderi</name>
    <dbReference type="NCBI Taxonomy" id="38282"/>
    <lineage>
        <taxon>Bacteria</taxon>
        <taxon>Bacillati</taxon>
        <taxon>Bacillota</taxon>
        <taxon>Bacilli</taxon>
        <taxon>Bacillales</taxon>
        <taxon>Bacillaceae</taxon>
        <taxon>Evansella</taxon>
    </lineage>
</organism>
<dbReference type="InterPro" id="IPR009057">
    <property type="entry name" value="Homeodomain-like_sf"/>
</dbReference>
<dbReference type="Pfam" id="PF17853">
    <property type="entry name" value="GGDEF_2"/>
    <property type="match status" value="1"/>
</dbReference>
<evidence type="ECO:0000256" key="4">
    <source>
        <dbReference type="SAM" id="Phobius"/>
    </source>
</evidence>
<dbReference type="InterPro" id="IPR041522">
    <property type="entry name" value="CdaR_GGDEF"/>
</dbReference>
<evidence type="ECO:0000256" key="1">
    <source>
        <dbReference type="ARBA" id="ARBA00023015"/>
    </source>
</evidence>
<sequence>MADWLKGVFKTFNFITGNQRKYFHRLIWLGCISACIPVLLIGGLYYYWLINSLTQQIESETQSALGLFKERSESILQTIEMESNKIGTSSLITESFTSPDFANDLFYHLEILDTLKVATLENRFVAEVYYFNNRNNIILSNEYGYIPYQSFKYQKDIDEILKTNQNVAWLNLPESSKDGYISFIRKLPNLNAGTPLGILVFQVKKDLLLEYFPTERYQFSFIIDPQERLILQDIDYTKDLYTYNDNALNLVFNSNASSGMFYEKNVDGTNTLYAYNQSASFGRIYLSIVPNDVITDQLSWFRSMIFYSVLGFLCIGILLTIYNMRRAYNPIKEIMDYTMSISKNKNKKSDSIIDINMIIDNLKNLNQEKEMLGKYIKKMNLSLRELFFQQLIEGDHILNNNFYSQCKEYNIPLESNYVAMVINMTNYNDINSFEDKDKPIIFFSVKNIILEIIANNKYIEGVEIVSIKNNLVTVFSFPSERNSDDIIKNLKKLSLNISESVEKYLSLNISIGIGNVYSNVIDVTTSYNQALTANKYRIYQEKDTSIILYIDDVEQSKKSGMFFYPRELEKKLLESLKVGDIKQAERNLFEFSKATSLYKSYNQIYQCFHLLLSSIIMTLEKQGNCINDIFELDLFGQLKEIHTIDEINEWFINNLFPLYKTLTEEKEKLPGKNAVKQVCHFINDNIAQDITLTQCAELVNLTPSYLSRLFKKEVGVNFREYVLIRKVEEAKNLCIETDARISEIAKAVGYSERNLTRLFHKYADMTLSQYRNMHR</sequence>
<dbReference type="EMBL" id="JAUSUG010000002">
    <property type="protein sequence ID" value="MDQ0253315.1"/>
    <property type="molecule type" value="Genomic_DNA"/>
</dbReference>
<protein>
    <submittedName>
        <fullName evidence="6">AraC-like DNA-binding protein</fullName>
    </submittedName>
</protein>
<dbReference type="SUPFAM" id="SSF46689">
    <property type="entry name" value="Homeodomain-like"/>
    <property type="match status" value="2"/>
</dbReference>
<dbReference type="Gene3D" id="1.10.10.60">
    <property type="entry name" value="Homeodomain-like"/>
    <property type="match status" value="2"/>
</dbReference>
<evidence type="ECO:0000256" key="2">
    <source>
        <dbReference type="ARBA" id="ARBA00023125"/>
    </source>
</evidence>
<feature type="transmembrane region" description="Helical" evidence="4">
    <location>
        <begin position="26"/>
        <end position="48"/>
    </location>
</feature>